<evidence type="ECO:0000313" key="12">
    <source>
        <dbReference type="Proteomes" id="UP000233256"/>
    </source>
</evidence>
<dbReference type="PROSITE" id="PS50893">
    <property type="entry name" value="ABC_TRANSPORTER_2"/>
    <property type="match status" value="1"/>
</dbReference>
<keyword evidence="8" id="KW-0406">Ion transport</keyword>
<evidence type="ECO:0000256" key="5">
    <source>
        <dbReference type="ARBA" id="ARBA00022741"/>
    </source>
</evidence>
<dbReference type="Proteomes" id="UP000233256">
    <property type="component" value="Unassembled WGS sequence"/>
</dbReference>
<evidence type="ECO:0000259" key="10">
    <source>
        <dbReference type="PROSITE" id="PS50893"/>
    </source>
</evidence>
<dbReference type="InterPro" id="IPR003439">
    <property type="entry name" value="ABC_transporter-like_ATP-bd"/>
</dbReference>
<accession>A0A2N1PHE9</accession>
<keyword evidence="3" id="KW-1003">Cell membrane</keyword>
<dbReference type="PANTHER" id="PTHR42771">
    <property type="entry name" value="IRON(3+)-HYDROXAMATE IMPORT ATP-BINDING PROTEIN FHUC"/>
    <property type="match status" value="1"/>
</dbReference>
<dbReference type="Gene3D" id="3.40.50.300">
    <property type="entry name" value="P-loop containing nucleotide triphosphate hydrolases"/>
    <property type="match status" value="1"/>
</dbReference>
<dbReference type="EMBL" id="PGXC01000114">
    <property type="protein sequence ID" value="PKK87740.1"/>
    <property type="molecule type" value="Genomic_DNA"/>
</dbReference>
<dbReference type="GO" id="GO:0016887">
    <property type="term" value="F:ATP hydrolysis activity"/>
    <property type="evidence" value="ECO:0007669"/>
    <property type="project" value="InterPro"/>
</dbReference>
<keyword evidence="6 11" id="KW-0067">ATP-binding</keyword>
<evidence type="ECO:0000256" key="2">
    <source>
        <dbReference type="ARBA" id="ARBA00022448"/>
    </source>
</evidence>
<evidence type="ECO:0000256" key="1">
    <source>
        <dbReference type="ARBA" id="ARBA00004202"/>
    </source>
</evidence>
<keyword evidence="5" id="KW-0547">Nucleotide-binding</keyword>
<dbReference type="InterPro" id="IPR003593">
    <property type="entry name" value="AAA+_ATPase"/>
</dbReference>
<dbReference type="FunFam" id="3.40.50.300:FF:000134">
    <property type="entry name" value="Iron-enterobactin ABC transporter ATP-binding protein"/>
    <property type="match status" value="1"/>
</dbReference>
<organism evidence="11 12">
    <name type="scientific">Candidatus Wallbacteria bacterium HGW-Wallbacteria-1</name>
    <dbReference type="NCBI Taxonomy" id="2013854"/>
    <lineage>
        <taxon>Bacteria</taxon>
        <taxon>Candidatus Walliibacteriota</taxon>
    </lineage>
</organism>
<dbReference type="GO" id="GO:0005886">
    <property type="term" value="C:plasma membrane"/>
    <property type="evidence" value="ECO:0007669"/>
    <property type="project" value="UniProtKB-SubCell"/>
</dbReference>
<dbReference type="Pfam" id="PF00005">
    <property type="entry name" value="ABC_tran"/>
    <property type="match status" value="1"/>
</dbReference>
<evidence type="ECO:0000256" key="4">
    <source>
        <dbReference type="ARBA" id="ARBA00022496"/>
    </source>
</evidence>
<name>A0A2N1PHE9_9BACT</name>
<keyword evidence="7" id="KW-0408">Iron</keyword>
<feature type="domain" description="ABC transporter" evidence="10">
    <location>
        <begin position="1"/>
        <end position="224"/>
    </location>
</feature>
<keyword evidence="9" id="KW-0472">Membrane</keyword>
<dbReference type="InterPro" id="IPR027417">
    <property type="entry name" value="P-loop_NTPase"/>
</dbReference>
<keyword evidence="4" id="KW-0410">Iron transport</keyword>
<dbReference type="SMART" id="SM00382">
    <property type="entry name" value="AAA"/>
    <property type="match status" value="1"/>
</dbReference>
<sequence length="260" mass="29176">MVLHGVDFIAGEAQVISLIGPNGSGKSTLLRSLCGLIPASKGSVRIYNEPLTGMGVREISRCIAFLPQVHERMHDVSMYELISMGRAPYHTSGWIKSKQDVEKIQWAIEYMSLEPLVHRQMDQLSGGEQQRAWIAMILAQDTPIILLDEPVTYMDLRFQCELLNTIRDLRDTCRKTVVSVFHDINHALEVSDYLYLLKDGCIYSQGTSEQVITEHTISEVYGIHAHVCRFHGCRRNVVVPASGVDATVFRPQGTCVMEVT</sequence>
<dbReference type="GO" id="GO:0006826">
    <property type="term" value="P:iron ion transport"/>
    <property type="evidence" value="ECO:0007669"/>
    <property type="project" value="UniProtKB-KW"/>
</dbReference>
<dbReference type="GO" id="GO:0005524">
    <property type="term" value="F:ATP binding"/>
    <property type="evidence" value="ECO:0007669"/>
    <property type="project" value="UniProtKB-KW"/>
</dbReference>
<keyword evidence="2" id="KW-0813">Transport</keyword>
<evidence type="ECO:0000256" key="7">
    <source>
        <dbReference type="ARBA" id="ARBA00023004"/>
    </source>
</evidence>
<reference evidence="11 12" key="1">
    <citation type="journal article" date="2017" name="ISME J.">
        <title>Potential for microbial H2 and metal transformations associated with novel bacteria and archaea in deep terrestrial subsurface sediments.</title>
        <authorList>
            <person name="Hernsdorf A.W."/>
            <person name="Amano Y."/>
            <person name="Miyakawa K."/>
            <person name="Ise K."/>
            <person name="Suzuki Y."/>
            <person name="Anantharaman K."/>
            <person name="Probst A."/>
            <person name="Burstein D."/>
            <person name="Thomas B.C."/>
            <person name="Banfield J.F."/>
        </authorList>
    </citation>
    <scope>NUCLEOTIDE SEQUENCE [LARGE SCALE GENOMIC DNA]</scope>
    <source>
        <strain evidence="11">HGW-Wallbacteria-1</strain>
    </source>
</reference>
<comment type="subcellular location">
    <subcellularLocation>
        <location evidence="1">Cell membrane</location>
        <topology evidence="1">Peripheral membrane protein</topology>
    </subcellularLocation>
</comment>
<dbReference type="AlphaFoldDB" id="A0A2N1PHE9"/>
<evidence type="ECO:0000256" key="3">
    <source>
        <dbReference type="ARBA" id="ARBA00022475"/>
    </source>
</evidence>
<protein>
    <submittedName>
        <fullName evidence="11">Iron ABC transporter ATP-binding protein</fullName>
    </submittedName>
</protein>
<evidence type="ECO:0000256" key="8">
    <source>
        <dbReference type="ARBA" id="ARBA00023065"/>
    </source>
</evidence>
<evidence type="ECO:0000313" key="11">
    <source>
        <dbReference type="EMBL" id="PKK87740.1"/>
    </source>
</evidence>
<dbReference type="SUPFAM" id="SSF52540">
    <property type="entry name" value="P-loop containing nucleoside triphosphate hydrolases"/>
    <property type="match status" value="1"/>
</dbReference>
<gene>
    <name evidence="11" type="ORF">CVV64_21635</name>
</gene>
<dbReference type="CDD" id="cd03214">
    <property type="entry name" value="ABC_Iron-Siderophores_B12_Hemin"/>
    <property type="match status" value="1"/>
</dbReference>
<evidence type="ECO:0000256" key="6">
    <source>
        <dbReference type="ARBA" id="ARBA00022840"/>
    </source>
</evidence>
<dbReference type="InterPro" id="IPR017871">
    <property type="entry name" value="ABC_transporter-like_CS"/>
</dbReference>
<dbReference type="PANTHER" id="PTHR42771:SF2">
    <property type="entry name" value="IRON(3+)-HYDROXAMATE IMPORT ATP-BINDING PROTEIN FHUC"/>
    <property type="match status" value="1"/>
</dbReference>
<evidence type="ECO:0000256" key="9">
    <source>
        <dbReference type="ARBA" id="ARBA00023136"/>
    </source>
</evidence>
<comment type="caution">
    <text evidence="11">The sequence shown here is derived from an EMBL/GenBank/DDBJ whole genome shotgun (WGS) entry which is preliminary data.</text>
</comment>
<dbReference type="InterPro" id="IPR051535">
    <property type="entry name" value="Siderophore_ABC-ATPase"/>
</dbReference>
<proteinExistence type="predicted"/>
<dbReference type="PROSITE" id="PS00211">
    <property type="entry name" value="ABC_TRANSPORTER_1"/>
    <property type="match status" value="1"/>
</dbReference>